<feature type="signal peptide" evidence="2">
    <location>
        <begin position="1"/>
        <end position="28"/>
    </location>
</feature>
<dbReference type="RefSeq" id="WP_141337187.1">
    <property type="nucleotide sequence ID" value="NZ_JBHMAX010000010.1"/>
</dbReference>
<gene>
    <name evidence="4" type="ORF">ACFFN0_05145</name>
</gene>
<organism evidence="4 5">
    <name type="scientific">Ornithinimicrobium kibberense</name>
    <dbReference type="NCBI Taxonomy" id="282060"/>
    <lineage>
        <taxon>Bacteria</taxon>
        <taxon>Bacillati</taxon>
        <taxon>Actinomycetota</taxon>
        <taxon>Actinomycetes</taxon>
        <taxon>Micrococcales</taxon>
        <taxon>Ornithinimicrobiaceae</taxon>
        <taxon>Ornithinimicrobium</taxon>
    </lineage>
</organism>
<dbReference type="EC" id="3.1.-.-" evidence="4"/>
<reference evidence="4 5" key="1">
    <citation type="submission" date="2024-09" db="EMBL/GenBank/DDBJ databases">
        <authorList>
            <person name="Sun Q."/>
            <person name="Mori K."/>
        </authorList>
    </citation>
    <scope>NUCLEOTIDE SEQUENCE [LARGE SCALE GENOMIC DNA]</scope>
    <source>
        <strain evidence="4 5">JCM 12763</strain>
    </source>
</reference>
<sequence length="389" mass="40175">MSTTTRAALTALCASALTATLAASPTQAAGEHYVALGDSFSAGTGTRAAVDECYRSPYGYPALLASSQQLALDYQACSGATTADVHANQLGTLTDATAYVTMTIGGNDVGFADVITECALPGWMSNCYGEIDRSRAILDGELPGRLDALYGDIRSRASQATVVVAGYPYLFNGEDCNLATFFSSGEMRELNAGTAELDTLIEAKATGVGFTYVDVREPFLGHAVCDDPEWINGLSNPVVESYHPNRLGNEGYAVALAPALVTSPGGGGGDDGSTGGGGKGGGKGGGGKGKKVATADADLTATATVRQSPSADRPTRTSDLTVREQAQAVLAMDLDTEANLRRAEVAGVDTGRLTRAVAKLRSPNAAVQEAGLIELQELDAEFEARRVQN</sequence>
<dbReference type="InterPro" id="IPR036514">
    <property type="entry name" value="SGNH_hydro_sf"/>
</dbReference>
<evidence type="ECO:0000256" key="2">
    <source>
        <dbReference type="SAM" id="SignalP"/>
    </source>
</evidence>
<accession>A0ABV5V0T7</accession>
<protein>
    <submittedName>
        <fullName evidence="4">SGNH/GDSL hydrolase family protein</fullName>
        <ecNumber evidence="4">3.1.-.-</ecNumber>
    </submittedName>
</protein>
<keyword evidence="4" id="KW-0378">Hydrolase</keyword>
<dbReference type="PANTHER" id="PTHR37981">
    <property type="entry name" value="LIPASE 2"/>
    <property type="match status" value="1"/>
</dbReference>
<feature type="domain" description="SGNH hydrolase-type esterase" evidence="3">
    <location>
        <begin position="35"/>
        <end position="249"/>
    </location>
</feature>
<evidence type="ECO:0000313" key="5">
    <source>
        <dbReference type="Proteomes" id="UP001589613"/>
    </source>
</evidence>
<feature type="chain" id="PRO_5045533521" evidence="2">
    <location>
        <begin position="29"/>
        <end position="389"/>
    </location>
</feature>
<keyword evidence="5" id="KW-1185">Reference proteome</keyword>
<keyword evidence="2" id="KW-0732">Signal</keyword>
<feature type="region of interest" description="Disordered" evidence="1">
    <location>
        <begin position="264"/>
        <end position="293"/>
    </location>
</feature>
<dbReference type="InterPro" id="IPR037460">
    <property type="entry name" value="SEST-like"/>
</dbReference>
<dbReference type="Proteomes" id="UP001589613">
    <property type="component" value="Unassembled WGS sequence"/>
</dbReference>
<dbReference type="EMBL" id="JBHMAX010000010">
    <property type="protein sequence ID" value="MFB9731422.1"/>
    <property type="molecule type" value="Genomic_DNA"/>
</dbReference>
<proteinExistence type="predicted"/>
<evidence type="ECO:0000313" key="4">
    <source>
        <dbReference type="EMBL" id="MFB9731422.1"/>
    </source>
</evidence>
<dbReference type="PANTHER" id="PTHR37981:SF1">
    <property type="entry name" value="SGNH HYDROLASE-TYPE ESTERASE DOMAIN-CONTAINING PROTEIN"/>
    <property type="match status" value="1"/>
</dbReference>
<comment type="caution">
    <text evidence="4">The sequence shown here is derived from an EMBL/GenBank/DDBJ whole genome shotgun (WGS) entry which is preliminary data.</text>
</comment>
<dbReference type="Pfam" id="PF13472">
    <property type="entry name" value="Lipase_GDSL_2"/>
    <property type="match status" value="1"/>
</dbReference>
<dbReference type="InterPro" id="IPR013830">
    <property type="entry name" value="SGNH_hydro"/>
</dbReference>
<evidence type="ECO:0000256" key="1">
    <source>
        <dbReference type="SAM" id="MobiDB-lite"/>
    </source>
</evidence>
<dbReference type="CDD" id="cd01823">
    <property type="entry name" value="SEST_like"/>
    <property type="match status" value="1"/>
</dbReference>
<name>A0ABV5V0T7_9MICO</name>
<feature type="compositionally biased region" description="Gly residues" evidence="1">
    <location>
        <begin position="264"/>
        <end position="287"/>
    </location>
</feature>
<dbReference type="Gene3D" id="3.40.50.1110">
    <property type="entry name" value="SGNH hydrolase"/>
    <property type="match status" value="1"/>
</dbReference>
<dbReference type="GO" id="GO:0016787">
    <property type="term" value="F:hydrolase activity"/>
    <property type="evidence" value="ECO:0007669"/>
    <property type="project" value="UniProtKB-KW"/>
</dbReference>
<dbReference type="SUPFAM" id="SSF52266">
    <property type="entry name" value="SGNH hydrolase"/>
    <property type="match status" value="1"/>
</dbReference>
<evidence type="ECO:0000259" key="3">
    <source>
        <dbReference type="Pfam" id="PF13472"/>
    </source>
</evidence>